<gene>
    <name evidence="2" type="ORF">V9T40_013132</name>
</gene>
<comment type="caution">
    <text evidence="2">The sequence shown here is derived from an EMBL/GenBank/DDBJ whole genome shotgun (WGS) entry which is preliminary data.</text>
</comment>
<protein>
    <submittedName>
        <fullName evidence="2">Uncharacterized protein</fullName>
    </submittedName>
</protein>
<dbReference type="AlphaFoldDB" id="A0AAN9TJA4"/>
<evidence type="ECO:0000313" key="2">
    <source>
        <dbReference type="EMBL" id="KAK7595307.1"/>
    </source>
</evidence>
<dbReference type="Proteomes" id="UP001367676">
    <property type="component" value="Unassembled WGS sequence"/>
</dbReference>
<keyword evidence="3" id="KW-1185">Reference proteome</keyword>
<evidence type="ECO:0000256" key="1">
    <source>
        <dbReference type="SAM" id="MobiDB-lite"/>
    </source>
</evidence>
<feature type="compositionally biased region" description="Basic and acidic residues" evidence="1">
    <location>
        <begin position="134"/>
        <end position="156"/>
    </location>
</feature>
<sequence>MGSARGGHSLLPNANENPFLSPPGALQTATRYIRSSSEHSVRHVHRHSERPKIIDIDRVSFLPPPPPLTNDNRTCEPVSYAVKKNEQQQQQQRASRRFASRRKETRGDDDSKRATRAAEKERRAKGIGEYVYDGESRSEREKKRDGTGVIRDRVPD</sequence>
<name>A0AAN9TJA4_9HEMI</name>
<feature type="compositionally biased region" description="Basic and acidic residues" evidence="1">
    <location>
        <begin position="101"/>
        <end position="126"/>
    </location>
</feature>
<accession>A0AAN9TJA4</accession>
<reference evidence="2 3" key="1">
    <citation type="submission" date="2024-03" db="EMBL/GenBank/DDBJ databases">
        <title>Adaptation during the transition from Ophiocordyceps entomopathogen to insect associate is accompanied by gene loss and intensified selection.</title>
        <authorList>
            <person name="Ward C.M."/>
            <person name="Onetto C.A."/>
            <person name="Borneman A.R."/>
        </authorList>
    </citation>
    <scope>NUCLEOTIDE SEQUENCE [LARGE SCALE GENOMIC DNA]</scope>
    <source>
        <strain evidence="2">AWRI1</strain>
        <tissue evidence="2">Single Adult Female</tissue>
    </source>
</reference>
<dbReference type="EMBL" id="JBBCAQ010000018">
    <property type="protein sequence ID" value="KAK7595307.1"/>
    <property type="molecule type" value="Genomic_DNA"/>
</dbReference>
<evidence type="ECO:0000313" key="3">
    <source>
        <dbReference type="Proteomes" id="UP001367676"/>
    </source>
</evidence>
<feature type="region of interest" description="Disordered" evidence="1">
    <location>
        <begin position="1"/>
        <end position="156"/>
    </location>
</feature>
<organism evidence="2 3">
    <name type="scientific">Parthenolecanium corni</name>
    <dbReference type="NCBI Taxonomy" id="536013"/>
    <lineage>
        <taxon>Eukaryota</taxon>
        <taxon>Metazoa</taxon>
        <taxon>Ecdysozoa</taxon>
        <taxon>Arthropoda</taxon>
        <taxon>Hexapoda</taxon>
        <taxon>Insecta</taxon>
        <taxon>Pterygota</taxon>
        <taxon>Neoptera</taxon>
        <taxon>Paraneoptera</taxon>
        <taxon>Hemiptera</taxon>
        <taxon>Sternorrhyncha</taxon>
        <taxon>Coccoidea</taxon>
        <taxon>Coccidae</taxon>
        <taxon>Parthenolecanium</taxon>
    </lineage>
</organism>
<proteinExistence type="predicted"/>